<evidence type="ECO:0000313" key="4">
    <source>
        <dbReference type="Proteomes" id="UP001597241"/>
    </source>
</evidence>
<feature type="transmembrane region" description="Helical" evidence="1">
    <location>
        <begin position="35"/>
        <end position="59"/>
    </location>
</feature>
<evidence type="ECO:0000259" key="2">
    <source>
        <dbReference type="Pfam" id="PF11127"/>
    </source>
</evidence>
<reference evidence="4" key="1">
    <citation type="journal article" date="2019" name="Int. J. Syst. Evol. Microbiol.">
        <title>The Global Catalogue of Microorganisms (GCM) 10K type strain sequencing project: providing services to taxonomists for standard genome sequencing and annotation.</title>
        <authorList>
            <consortium name="The Broad Institute Genomics Platform"/>
            <consortium name="The Broad Institute Genome Sequencing Center for Infectious Disease"/>
            <person name="Wu L."/>
            <person name="Ma J."/>
        </authorList>
    </citation>
    <scope>NUCLEOTIDE SEQUENCE [LARGE SCALE GENOMIC DNA]</scope>
    <source>
        <strain evidence="4">CCUG 62221</strain>
    </source>
</reference>
<gene>
    <name evidence="3" type="ORF">ACFQ5N_01600</name>
</gene>
<keyword evidence="4" id="KW-1185">Reference proteome</keyword>
<feature type="transmembrane region" description="Helical" evidence="1">
    <location>
        <begin position="12"/>
        <end position="29"/>
    </location>
</feature>
<dbReference type="RefSeq" id="WP_386807167.1">
    <property type="nucleotide sequence ID" value="NZ_JBHTMV010000002.1"/>
</dbReference>
<dbReference type="Pfam" id="PF11127">
    <property type="entry name" value="YgaP-like_TM"/>
    <property type="match status" value="1"/>
</dbReference>
<feature type="domain" description="Inner membrane protein YgaP-like transmembrane" evidence="2">
    <location>
        <begin position="1"/>
        <end position="65"/>
    </location>
</feature>
<name>A0ABW3WLJ3_9FLAO</name>
<sequence>MNKNMGTTDKLIRIVVAIIISVLYFTGIISGTIGVIALVAGGIFLLTSVISICPLYSIFGLNTCKIPKK</sequence>
<proteinExistence type="predicted"/>
<keyword evidence="1" id="KW-0812">Transmembrane</keyword>
<evidence type="ECO:0000313" key="3">
    <source>
        <dbReference type="EMBL" id="MFD1292516.1"/>
    </source>
</evidence>
<accession>A0ABW3WLJ3</accession>
<keyword evidence="1" id="KW-0472">Membrane</keyword>
<dbReference type="EMBL" id="JBHTMV010000002">
    <property type="protein sequence ID" value="MFD1292516.1"/>
    <property type="molecule type" value="Genomic_DNA"/>
</dbReference>
<keyword evidence="1" id="KW-1133">Transmembrane helix</keyword>
<organism evidence="3 4">
    <name type="scientific">Lutibacter holmesii</name>
    <dbReference type="NCBI Taxonomy" id="1137985"/>
    <lineage>
        <taxon>Bacteria</taxon>
        <taxon>Pseudomonadati</taxon>
        <taxon>Bacteroidota</taxon>
        <taxon>Flavobacteriia</taxon>
        <taxon>Flavobacteriales</taxon>
        <taxon>Flavobacteriaceae</taxon>
        <taxon>Lutibacter</taxon>
    </lineage>
</organism>
<dbReference type="Proteomes" id="UP001597241">
    <property type="component" value="Unassembled WGS sequence"/>
</dbReference>
<comment type="caution">
    <text evidence="3">The sequence shown here is derived from an EMBL/GenBank/DDBJ whole genome shotgun (WGS) entry which is preliminary data.</text>
</comment>
<dbReference type="InterPro" id="IPR021309">
    <property type="entry name" value="YgaP-like_TM"/>
</dbReference>
<evidence type="ECO:0000256" key="1">
    <source>
        <dbReference type="SAM" id="Phobius"/>
    </source>
</evidence>
<protein>
    <submittedName>
        <fullName evidence="3">DUF2892 domain-containing protein</fullName>
    </submittedName>
</protein>